<protein>
    <submittedName>
        <fullName evidence="2">Uncharacterized protein</fullName>
    </submittedName>
</protein>
<sequence>MQNAASGKVKLQDLQRKRDIEHISTTARICTSITAVNMVSAVLEMSVCEPKPFFQNGYSINLEQKCTLLPQKVEAEATLMYENESRDAIRANRLKNHNRPLQPSFQPTAREEGCEGSGPAHSGAVAGMD</sequence>
<feature type="region of interest" description="Disordered" evidence="1">
    <location>
        <begin position="94"/>
        <end position="129"/>
    </location>
</feature>
<evidence type="ECO:0000313" key="3">
    <source>
        <dbReference type="Proteomes" id="UP000316079"/>
    </source>
</evidence>
<organism evidence="2 3">
    <name type="scientific">Danionella cerebrum</name>
    <dbReference type="NCBI Taxonomy" id="2873325"/>
    <lineage>
        <taxon>Eukaryota</taxon>
        <taxon>Metazoa</taxon>
        <taxon>Chordata</taxon>
        <taxon>Craniata</taxon>
        <taxon>Vertebrata</taxon>
        <taxon>Euteleostomi</taxon>
        <taxon>Actinopterygii</taxon>
        <taxon>Neopterygii</taxon>
        <taxon>Teleostei</taxon>
        <taxon>Ostariophysi</taxon>
        <taxon>Cypriniformes</taxon>
        <taxon>Danionidae</taxon>
        <taxon>Danioninae</taxon>
        <taxon>Danionella</taxon>
    </lineage>
</organism>
<name>A0A553REA3_9TELE</name>
<gene>
    <name evidence="2" type="ORF">DNTS_017987</name>
</gene>
<reference evidence="2 3" key="1">
    <citation type="journal article" date="2019" name="Sci. Data">
        <title>Hybrid genome assembly and annotation of Danionella translucida.</title>
        <authorList>
            <person name="Kadobianskyi M."/>
            <person name="Schulze L."/>
            <person name="Schuelke M."/>
            <person name="Judkewitz B."/>
        </authorList>
    </citation>
    <scope>NUCLEOTIDE SEQUENCE [LARGE SCALE GENOMIC DNA]</scope>
    <source>
        <strain evidence="2 3">Bolton</strain>
    </source>
</reference>
<comment type="caution">
    <text evidence="2">The sequence shown here is derived from an EMBL/GenBank/DDBJ whole genome shotgun (WGS) entry which is preliminary data.</text>
</comment>
<evidence type="ECO:0000313" key="2">
    <source>
        <dbReference type="EMBL" id="TRZ00506.1"/>
    </source>
</evidence>
<evidence type="ECO:0000256" key="1">
    <source>
        <dbReference type="SAM" id="MobiDB-lite"/>
    </source>
</evidence>
<accession>A0A553REA3</accession>
<proteinExistence type="predicted"/>
<dbReference type="Proteomes" id="UP000316079">
    <property type="component" value="Unassembled WGS sequence"/>
</dbReference>
<dbReference type="AlphaFoldDB" id="A0A553REA3"/>
<keyword evidence="3" id="KW-1185">Reference proteome</keyword>
<dbReference type="EMBL" id="SRMA01024388">
    <property type="protein sequence ID" value="TRZ00506.1"/>
    <property type="molecule type" value="Genomic_DNA"/>
</dbReference>